<reference evidence="5" key="1">
    <citation type="journal article" date="2019" name="Int. J. Syst. Evol. Microbiol.">
        <title>The Global Catalogue of Microorganisms (GCM) 10K type strain sequencing project: providing services to taxonomists for standard genome sequencing and annotation.</title>
        <authorList>
            <consortium name="The Broad Institute Genomics Platform"/>
            <consortium name="The Broad Institute Genome Sequencing Center for Infectious Disease"/>
            <person name="Wu L."/>
            <person name="Ma J."/>
        </authorList>
    </citation>
    <scope>NUCLEOTIDE SEQUENCE [LARGE SCALE GENOMIC DNA]</scope>
    <source>
        <strain evidence="5">JCM 17440</strain>
    </source>
</reference>
<dbReference type="InterPro" id="IPR016047">
    <property type="entry name" value="M23ase_b-sheet_dom"/>
</dbReference>
<proteinExistence type="predicted"/>
<evidence type="ECO:0000313" key="4">
    <source>
        <dbReference type="EMBL" id="GAA4228870.1"/>
    </source>
</evidence>
<dbReference type="Gene3D" id="2.70.70.10">
    <property type="entry name" value="Glucose Permease (Domain IIA)"/>
    <property type="match status" value="1"/>
</dbReference>
<dbReference type="SUPFAM" id="SSF51261">
    <property type="entry name" value="Duplicated hybrid motif"/>
    <property type="match status" value="1"/>
</dbReference>
<comment type="caution">
    <text evidence="4">The sequence shown here is derived from an EMBL/GenBank/DDBJ whole genome shotgun (WGS) entry which is preliminary data.</text>
</comment>
<protein>
    <recommendedName>
        <fullName evidence="3">M23ase beta-sheet core domain-containing protein</fullName>
    </recommendedName>
</protein>
<dbReference type="PANTHER" id="PTHR21666:SF289">
    <property type="entry name" value="L-ALA--D-GLU ENDOPEPTIDASE"/>
    <property type="match status" value="1"/>
</dbReference>
<keyword evidence="5" id="KW-1185">Reference proteome</keyword>
<sequence length="257" mass="28043">MRGTDRLRDMVLLTLLLTCVITAATSGLSAWSPALDAWRWPLGPPAPRIIRGFSPPVSTWGPGHRGVDLAARPGQPVYASGPGRILYAARLAGRGVVAIGHGELRTTYLPVRPSVRVGRRVTSGARIGTVEDGSHHCPETCLHWGLLRGPVYLNPISLVQRELRLLPLWERPTPSASRPAPDPAPDSGIALRDATTATGGALSGMALSFTLTFVWRRTHARSRLHSRRHPPPGVINLSRERRLRHTPKPTTGDRSRW</sequence>
<name>A0ABP8BWR5_9ACTN</name>
<feature type="compositionally biased region" description="Basic residues" evidence="2">
    <location>
        <begin position="221"/>
        <end position="230"/>
    </location>
</feature>
<organism evidence="4 5">
    <name type="scientific">Actinomadura meridiana</name>
    <dbReference type="NCBI Taxonomy" id="559626"/>
    <lineage>
        <taxon>Bacteria</taxon>
        <taxon>Bacillati</taxon>
        <taxon>Actinomycetota</taxon>
        <taxon>Actinomycetes</taxon>
        <taxon>Streptosporangiales</taxon>
        <taxon>Thermomonosporaceae</taxon>
        <taxon>Actinomadura</taxon>
    </lineage>
</organism>
<feature type="region of interest" description="Disordered" evidence="2">
    <location>
        <begin position="171"/>
        <end position="191"/>
    </location>
</feature>
<dbReference type="CDD" id="cd12797">
    <property type="entry name" value="M23_peptidase"/>
    <property type="match status" value="1"/>
</dbReference>
<dbReference type="Pfam" id="PF01551">
    <property type="entry name" value="Peptidase_M23"/>
    <property type="match status" value="1"/>
</dbReference>
<feature type="domain" description="M23ase beta-sheet core" evidence="3">
    <location>
        <begin position="63"/>
        <end position="155"/>
    </location>
</feature>
<accession>A0ABP8BWR5</accession>
<dbReference type="Proteomes" id="UP001501710">
    <property type="component" value="Unassembled WGS sequence"/>
</dbReference>
<keyword evidence="1" id="KW-0732">Signal</keyword>
<dbReference type="InterPro" id="IPR050570">
    <property type="entry name" value="Cell_wall_metabolism_enzyme"/>
</dbReference>
<dbReference type="EMBL" id="BAABAS010000005">
    <property type="protein sequence ID" value="GAA4228870.1"/>
    <property type="molecule type" value="Genomic_DNA"/>
</dbReference>
<dbReference type="InterPro" id="IPR011055">
    <property type="entry name" value="Dup_hybrid_motif"/>
</dbReference>
<evidence type="ECO:0000256" key="1">
    <source>
        <dbReference type="ARBA" id="ARBA00022729"/>
    </source>
</evidence>
<evidence type="ECO:0000256" key="2">
    <source>
        <dbReference type="SAM" id="MobiDB-lite"/>
    </source>
</evidence>
<gene>
    <name evidence="4" type="ORF">GCM10022254_20020</name>
</gene>
<evidence type="ECO:0000313" key="5">
    <source>
        <dbReference type="Proteomes" id="UP001501710"/>
    </source>
</evidence>
<feature type="region of interest" description="Disordered" evidence="2">
    <location>
        <begin position="221"/>
        <end position="257"/>
    </location>
</feature>
<dbReference type="PANTHER" id="PTHR21666">
    <property type="entry name" value="PEPTIDASE-RELATED"/>
    <property type="match status" value="1"/>
</dbReference>
<evidence type="ECO:0000259" key="3">
    <source>
        <dbReference type="Pfam" id="PF01551"/>
    </source>
</evidence>